<keyword evidence="3 5" id="KW-0238">DNA-binding</keyword>
<dbReference type="PROSITE" id="PS00045">
    <property type="entry name" value="HISTONE_LIKE"/>
    <property type="match status" value="1"/>
</dbReference>
<dbReference type="PANTHER" id="PTHR33175:SF3">
    <property type="entry name" value="DNA-BINDING PROTEIN HU-BETA"/>
    <property type="match status" value="1"/>
</dbReference>
<evidence type="ECO:0000256" key="4">
    <source>
        <dbReference type="RuleBase" id="RU003939"/>
    </source>
</evidence>
<comment type="caution">
    <text evidence="5">The sequence shown here is derived from an EMBL/GenBank/DDBJ whole genome shotgun (WGS) entry which is preliminary data.</text>
</comment>
<gene>
    <name evidence="5" type="ORF">EYH37_01075</name>
</gene>
<dbReference type="AlphaFoldDB" id="A0A9D0YNR6"/>
<dbReference type="GO" id="GO:0030261">
    <property type="term" value="P:chromosome condensation"/>
    <property type="evidence" value="ECO:0007669"/>
    <property type="project" value="UniProtKB-KW"/>
</dbReference>
<dbReference type="InterPro" id="IPR010992">
    <property type="entry name" value="IHF-like_DNA-bd_dom_sf"/>
</dbReference>
<dbReference type="SMART" id="SM00411">
    <property type="entry name" value="BHL"/>
    <property type="match status" value="1"/>
</dbReference>
<reference evidence="5" key="1">
    <citation type="journal article" date="2020" name="ISME J.">
        <title>Gammaproteobacteria mediating utilization of methyl-, sulfur- and petroleum organic compounds in deep ocean hydrothermal plumes.</title>
        <authorList>
            <person name="Zhou Z."/>
            <person name="Liu Y."/>
            <person name="Pan J."/>
            <person name="Cron B.R."/>
            <person name="Toner B.M."/>
            <person name="Anantharaman K."/>
            <person name="Breier J.A."/>
            <person name="Dick G.J."/>
            <person name="Li M."/>
        </authorList>
    </citation>
    <scope>NUCLEOTIDE SEQUENCE</scope>
    <source>
        <strain evidence="5">SZUA-1501</strain>
    </source>
</reference>
<evidence type="ECO:0000313" key="5">
    <source>
        <dbReference type="EMBL" id="HIP97947.1"/>
    </source>
</evidence>
<protein>
    <submittedName>
        <fullName evidence="5">HU family DNA-binding protein</fullName>
    </submittedName>
</protein>
<organism evidence="5 6">
    <name type="scientific">Aquifex aeolicus</name>
    <dbReference type="NCBI Taxonomy" id="63363"/>
    <lineage>
        <taxon>Bacteria</taxon>
        <taxon>Pseudomonadati</taxon>
        <taxon>Aquificota</taxon>
        <taxon>Aquificia</taxon>
        <taxon>Aquificales</taxon>
        <taxon>Aquificaceae</taxon>
        <taxon>Aquifex</taxon>
    </lineage>
</organism>
<dbReference type="GO" id="GO:0005829">
    <property type="term" value="C:cytosol"/>
    <property type="evidence" value="ECO:0007669"/>
    <property type="project" value="TreeGrafter"/>
</dbReference>
<dbReference type="CDD" id="cd13831">
    <property type="entry name" value="HU"/>
    <property type="match status" value="1"/>
</dbReference>
<dbReference type="PRINTS" id="PR01727">
    <property type="entry name" value="DNABINDINGHU"/>
</dbReference>
<name>A0A9D0YNR6_AQUAO</name>
<accession>A0A9D0YNR6</accession>
<comment type="similarity">
    <text evidence="1 4">Belongs to the bacterial histone-like protein family.</text>
</comment>
<dbReference type="Proteomes" id="UP000606463">
    <property type="component" value="Unassembled WGS sequence"/>
</dbReference>
<dbReference type="EMBL" id="DQVE01000011">
    <property type="protein sequence ID" value="HIP97947.1"/>
    <property type="molecule type" value="Genomic_DNA"/>
</dbReference>
<dbReference type="InterPro" id="IPR000119">
    <property type="entry name" value="Hist_DNA-bd"/>
</dbReference>
<dbReference type="Gene3D" id="4.10.520.10">
    <property type="entry name" value="IHF-like DNA-binding proteins"/>
    <property type="match status" value="1"/>
</dbReference>
<dbReference type="Pfam" id="PF00216">
    <property type="entry name" value="Bac_DNA_binding"/>
    <property type="match status" value="1"/>
</dbReference>
<dbReference type="InterPro" id="IPR020816">
    <property type="entry name" value="Histone-like_DNA-bd_CS"/>
</dbReference>
<proteinExistence type="inferred from homology"/>
<sequence>MTKAELIARAAEKAGVSKKQADRCLKAFLETITDALQKGEKIALPGFGIFQVKERSERKGRNPRTKEIITIPARKVVTFKPAKRLKELIK</sequence>
<evidence type="ECO:0000256" key="3">
    <source>
        <dbReference type="ARBA" id="ARBA00023125"/>
    </source>
</evidence>
<keyword evidence="2" id="KW-0226">DNA condensation</keyword>
<dbReference type="PANTHER" id="PTHR33175">
    <property type="entry name" value="DNA-BINDING PROTEIN HU"/>
    <property type="match status" value="1"/>
</dbReference>
<evidence type="ECO:0000256" key="1">
    <source>
        <dbReference type="ARBA" id="ARBA00010529"/>
    </source>
</evidence>
<dbReference type="GO" id="GO:0003677">
    <property type="term" value="F:DNA binding"/>
    <property type="evidence" value="ECO:0007669"/>
    <property type="project" value="UniProtKB-KW"/>
</dbReference>
<dbReference type="GO" id="GO:0030527">
    <property type="term" value="F:structural constituent of chromatin"/>
    <property type="evidence" value="ECO:0007669"/>
    <property type="project" value="InterPro"/>
</dbReference>
<evidence type="ECO:0000313" key="6">
    <source>
        <dbReference type="Proteomes" id="UP000606463"/>
    </source>
</evidence>
<evidence type="ECO:0000256" key="2">
    <source>
        <dbReference type="ARBA" id="ARBA00023067"/>
    </source>
</evidence>
<dbReference type="SUPFAM" id="SSF47729">
    <property type="entry name" value="IHF-like DNA-binding proteins"/>
    <property type="match status" value="1"/>
</dbReference>